<gene>
    <name evidence="1" type="ORF">AVEN_241638_1</name>
    <name evidence="2" type="ORF">AVEN_79283_1</name>
    <name evidence="3" type="ORF">AVEN_92946_1</name>
</gene>
<name>A0A4Y2F4K7_ARAVE</name>
<dbReference type="InterPro" id="IPR036397">
    <property type="entry name" value="RNaseH_sf"/>
</dbReference>
<evidence type="ECO:0000313" key="2">
    <source>
        <dbReference type="EMBL" id="GBM35250.1"/>
    </source>
</evidence>
<dbReference type="GO" id="GO:0003676">
    <property type="term" value="F:nucleic acid binding"/>
    <property type="evidence" value="ECO:0007669"/>
    <property type="project" value="InterPro"/>
</dbReference>
<dbReference type="EMBL" id="BGPR01094564">
    <property type="protein sequence ID" value="GBM35236.1"/>
    <property type="molecule type" value="Genomic_DNA"/>
</dbReference>
<dbReference type="Proteomes" id="UP000499080">
    <property type="component" value="Unassembled WGS sequence"/>
</dbReference>
<comment type="caution">
    <text evidence="1">The sequence shown here is derived from an EMBL/GenBank/DDBJ whole genome shotgun (WGS) entry which is preliminary data.</text>
</comment>
<evidence type="ECO:0008006" key="5">
    <source>
        <dbReference type="Google" id="ProtNLM"/>
    </source>
</evidence>
<dbReference type="EMBL" id="BGPR01094568">
    <property type="protein sequence ID" value="GBM35250.1"/>
    <property type="molecule type" value="Genomic_DNA"/>
</dbReference>
<sequence>YFATQLKHVSHFETNFSTPVSKKSAARERSQRVTAVCLHVVVTGEMLLRQKHFQVLAHDCRWEIATKPRSLSCGTARTLKWLRWEVFDHPAYSPDLAPSDYHLLQHL</sequence>
<accession>A0A4Y2F4K7</accession>
<proteinExistence type="predicted"/>
<reference evidence="1 4" key="1">
    <citation type="journal article" date="2019" name="Sci. Rep.">
        <title>Orb-weaving spider Araneus ventricosus genome elucidates the spidroin gene catalogue.</title>
        <authorList>
            <person name="Kono N."/>
            <person name="Nakamura H."/>
            <person name="Ohtoshi R."/>
            <person name="Moran D.A.P."/>
            <person name="Shinohara A."/>
            <person name="Yoshida Y."/>
            <person name="Fujiwara M."/>
            <person name="Mori M."/>
            <person name="Tomita M."/>
            <person name="Arakawa K."/>
        </authorList>
    </citation>
    <scope>NUCLEOTIDE SEQUENCE [LARGE SCALE GENOMIC DNA]</scope>
</reference>
<evidence type="ECO:0000313" key="4">
    <source>
        <dbReference type="Proteomes" id="UP000499080"/>
    </source>
</evidence>
<evidence type="ECO:0000313" key="3">
    <source>
        <dbReference type="EMBL" id="GBM35255.1"/>
    </source>
</evidence>
<dbReference type="EMBL" id="BGPR01094569">
    <property type="protein sequence ID" value="GBM35255.1"/>
    <property type="molecule type" value="Genomic_DNA"/>
</dbReference>
<protein>
    <recommendedName>
        <fullName evidence="5">Tc1-like transposase DDE domain-containing protein</fullName>
    </recommendedName>
</protein>
<evidence type="ECO:0000313" key="1">
    <source>
        <dbReference type="EMBL" id="GBM35236.1"/>
    </source>
</evidence>
<feature type="non-terminal residue" evidence="1">
    <location>
        <position position="1"/>
    </location>
</feature>
<dbReference type="Gene3D" id="3.30.420.10">
    <property type="entry name" value="Ribonuclease H-like superfamily/Ribonuclease H"/>
    <property type="match status" value="1"/>
</dbReference>
<keyword evidence="4" id="KW-1185">Reference proteome</keyword>
<organism evidence="1 4">
    <name type="scientific">Araneus ventricosus</name>
    <name type="common">Orbweaver spider</name>
    <name type="synonym">Epeira ventricosa</name>
    <dbReference type="NCBI Taxonomy" id="182803"/>
    <lineage>
        <taxon>Eukaryota</taxon>
        <taxon>Metazoa</taxon>
        <taxon>Ecdysozoa</taxon>
        <taxon>Arthropoda</taxon>
        <taxon>Chelicerata</taxon>
        <taxon>Arachnida</taxon>
        <taxon>Araneae</taxon>
        <taxon>Araneomorphae</taxon>
        <taxon>Entelegynae</taxon>
        <taxon>Araneoidea</taxon>
        <taxon>Araneidae</taxon>
        <taxon>Araneus</taxon>
    </lineage>
</organism>
<dbReference type="AlphaFoldDB" id="A0A4Y2F4K7"/>